<dbReference type="EMBL" id="JAYGJQ010000001">
    <property type="protein sequence ID" value="MEA9355420.1"/>
    <property type="molecule type" value="Genomic_DNA"/>
</dbReference>
<evidence type="ECO:0000313" key="4">
    <source>
        <dbReference type="Proteomes" id="UP001302274"/>
    </source>
</evidence>
<dbReference type="PANTHER" id="PTHR13029:SF18">
    <property type="entry name" value="MYELIN REGULATORY FACTOR HOMOLOG 1"/>
    <property type="match status" value="1"/>
</dbReference>
<dbReference type="PROSITE" id="PS51688">
    <property type="entry name" value="ICA"/>
    <property type="match status" value="1"/>
</dbReference>
<evidence type="ECO:0000259" key="2">
    <source>
        <dbReference type="PROSITE" id="PS51688"/>
    </source>
</evidence>
<dbReference type="Proteomes" id="UP001302274">
    <property type="component" value="Unassembled WGS sequence"/>
</dbReference>
<name>A0ABU5VQV4_9BACT</name>
<evidence type="ECO:0000313" key="3">
    <source>
        <dbReference type="EMBL" id="MEA9355420.1"/>
    </source>
</evidence>
<evidence type="ECO:0000256" key="1">
    <source>
        <dbReference type="SAM" id="Coils"/>
    </source>
</evidence>
<accession>A0ABU5VQV4</accession>
<sequence>MTGNVGIGTATPSQKLDVNGNIQIGVNSATSSSILLSPSVTAQGYIRLTSDANANYLQSGLDSTAGSTKDLRFSPNLTATPWMAIQGTSGNVGIGISNPSASLQVNKTSPTGTISSTATAVTGVGTNFTSSFSVGDQILAGGQAKSITAIADATNMTLSASFTSDLVAGTTYARVGAILNSGNVGIGTTAPQEKLVVNGNIQVVNGNLMIARSSAANRYLDFGQFSYMYSRNLGADNINADSYGLVMSNGATMTDQTTNTFTNSNPWFQPTKLEMRKGNFSFDWRASAGGVTETWTEAGWTNRLYINGSSGKIGIGSITPQTKLDVNGAIRVGVDATACSAAIAGAMRFNTPNVEFCNGTSWAPFGTSGATVASAQITDGTIVDADINAAANITATKLGTGVVDNTELSYIDGVTSSIQTQLNAKQALDATLTSLAAFNTNGILVQTAADTFTGRTIAGTANRLTVTNGDGIAGNPTIDIPTALLPSPVVGDVGKFLKATAANTSVWTAFGSSDVTTALGFTPVNKAGDSLTTGTFTLSGAAVLRTLDPIAATDVANKQYVDSYGQWTKNGSDIYRASGNVGIGTTTPSSGLEVVNTTIGSGRGVYSTQINTGQHGALFVGKKAEGTPGAPLAISSTDFLVALISQGYNGSAFSGNYINVAGVATEGWTPTANGMATVLYSNANGTAAGLERMRIDQSGNVGIGTTTPTYLMDLYATSPTMRIRSVSNDAVGPTLKLTEDLSENGGYIRYQASTNTLDLGVINTAVEINALSIVRASGNVGVGTTAASEKLEIAGNVKATSYLYTSDRRLKTNIVTIEDSLEKILSLRGVEFDWKKSGDHEIGLIAQEVEEVEPNLVTTSAVDGMKAVKYGNIVALLIEAIKAEHQILEDNKKTFALMQSGLKKLDQRTSKLEREVASLKEENAELKIELDKIKKYLKIK</sequence>
<keyword evidence="1" id="KW-0175">Coiled coil</keyword>
<dbReference type="Pfam" id="PF13884">
    <property type="entry name" value="Peptidase_S74"/>
    <property type="match status" value="1"/>
</dbReference>
<proteinExistence type="predicted"/>
<reference evidence="3 4" key="1">
    <citation type="submission" date="2023-11" db="EMBL/GenBank/DDBJ databases">
        <title>A Novel Polar Bacteriovorax (B. antarcticus) Isolated from the Biocrust in Antarctica.</title>
        <authorList>
            <person name="Mun W."/>
            <person name="Choi S.Y."/>
            <person name="Mitchell R.J."/>
        </authorList>
    </citation>
    <scope>NUCLEOTIDE SEQUENCE [LARGE SCALE GENOMIC DNA]</scope>
    <source>
        <strain evidence="3 4">PP10</strain>
    </source>
</reference>
<feature type="coiled-coil region" evidence="1">
    <location>
        <begin position="902"/>
        <end position="936"/>
    </location>
</feature>
<dbReference type="PANTHER" id="PTHR13029">
    <property type="match status" value="1"/>
</dbReference>
<organism evidence="3 4">
    <name type="scientific">Bacteriovorax antarcticus</name>
    <dbReference type="NCBI Taxonomy" id="3088717"/>
    <lineage>
        <taxon>Bacteria</taxon>
        <taxon>Pseudomonadati</taxon>
        <taxon>Bdellovibrionota</taxon>
        <taxon>Bacteriovoracia</taxon>
        <taxon>Bacteriovoracales</taxon>
        <taxon>Bacteriovoracaceae</taxon>
        <taxon>Bacteriovorax</taxon>
    </lineage>
</organism>
<comment type="caution">
    <text evidence="3">The sequence shown here is derived from an EMBL/GenBank/DDBJ whole genome shotgun (WGS) entry which is preliminary data.</text>
</comment>
<dbReference type="RefSeq" id="WP_323574939.1">
    <property type="nucleotide sequence ID" value="NZ_JAYGJQ010000001.1"/>
</dbReference>
<gene>
    <name evidence="3" type="ORF">SHI21_04385</name>
</gene>
<feature type="domain" description="Peptidase S74" evidence="2">
    <location>
        <begin position="806"/>
        <end position="895"/>
    </location>
</feature>
<keyword evidence="4" id="KW-1185">Reference proteome</keyword>
<protein>
    <submittedName>
        <fullName evidence="3">Tail fiber domain-containing protein</fullName>
    </submittedName>
</protein>
<dbReference type="InterPro" id="IPR030392">
    <property type="entry name" value="S74_ICA"/>
</dbReference>
<dbReference type="InterPro" id="IPR051577">
    <property type="entry name" value="MRF-like"/>
</dbReference>